<accession>A0A641RHG6</accession>
<feature type="non-terminal residue" evidence="9">
    <location>
        <position position="1"/>
    </location>
</feature>
<comment type="pathway">
    <text evidence="1">Cofactor biosynthesis; (R)-pantothenate biosynthesis; (R)-pantothenate from (R)-pantoate and beta-alanine: step 1/1.</text>
</comment>
<comment type="similarity">
    <text evidence="2">Belongs to the pantothenate synthetase family.</text>
</comment>
<keyword evidence="6" id="KW-0547">Nucleotide-binding</keyword>
<comment type="catalytic activity">
    <reaction evidence="8">
        <text>(R)-pantoate + beta-alanine + ATP = (R)-pantothenate + AMP + diphosphate + H(+)</text>
        <dbReference type="Rhea" id="RHEA:10912"/>
        <dbReference type="ChEBI" id="CHEBI:15378"/>
        <dbReference type="ChEBI" id="CHEBI:15980"/>
        <dbReference type="ChEBI" id="CHEBI:29032"/>
        <dbReference type="ChEBI" id="CHEBI:30616"/>
        <dbReference type="ChEBI" id="CHEBI:33019"/>
        <dbReference type="ChEBI" id="CHEBI:57966"/>
        <dbReference type="ChEBI" id="CHEBI:456215"/>
        <dbReference type="EC" id="6.3.2.1"/>
    </reaction>
</comment>
<dbReference type="InterPro" id="IPR003721">
    <property type="entry name" value="Pantoate_ligase"/>
</dbReference>
<dbReference type="PANTHER" id="PTHR21299:SF1">
    <property type="entry name" value="PANTOATE--BETA-ALANINE LIGASE"/>
    <property type="match status" value="1"/>
</dbReference>
<dbReference type="AlphaFoldDB" id="A0A641RHG6"/>
<dbReference type="GO" id="GO:0005524">
    <property type="term" value="F:ATP binding"/>
    <property type="evidence" value="ECO:0007669"/>
    <property type="project" value="UniProtKB-KW"/>
</dbReference>
<keyword evidence="7" id="KW-0067">ATP-binding</keyword>
<keyword evidence="5" id="KW-0566">Pantothenate biosynthesis</keyword>
<dbReference type="GO" id="GO:0004592">
    <property type="term" value="F:pantoate-beta-alanine ligase activity"/>
    <property type="evidence" value="ECO:0007669"/>
    <property type="project" value="UniProtKB-EC"/>
</dbReference>
<evidence type="ECO:0000313" key="9">
    <source>
        <dbReference type="EMBL" id="KAA4014654.1"/>
    </source>
</evidence>
<sequence>FRPGHFNGVCQIVSKLFDAVQPDRAYFGEKDFQQLAIIREMVRQLKYNLEIVGCSIVREEDGLALSSRNKRLSAEERENALNISRTLFKSRNFAATHTVSETQKMVEDAIEAAPGLRMEYFEIVDGNTLQKISNWEDTSYAVGCITVFCGEVRLIDNIKYKE</sequence>
<dbReference type="SUPFAM" id="SSF52374">
    <property type="entry name" value="Nucleotidylyl transferase"/>
    <property type="match status" value="1"/>
</dbReference>
<gene>
    <name evidence="9" type="ORF">F3D60_32555</name>
</gene>
<keyword evidence="4 9" id="KW-0436">Ligase</keyword>
<evidence type="ECO:0000256" key="1">
    <source>
        <dbReference type="ARBA" id="ARBA00004990"/>
    </source>
</evidence>
<dbReference type="PANTHER" id="PTHR21299">
    <property type="entry name" value="CYTIDYLATE KINASE/PANTOATE-BETA-ALANINE LIGASE"/>
    <property type="match status" value="1"/>
</dbReference>
<dbReference type="GO" id="GO:0015940">
    <property type="term" value="P:pantothenate biosynthetic process"/>
    <property type="evidence" value="ECO:0007669"/>
    <property type="project" value="UniProtKB-UniPathway"/>
</dbReference>
<name>A0A641RHG6_BACOV</name>
<dbReference type="Pfam" id="PF02569">
    <property type="entry name" value="Pantoate_ligase"/>
    <property type="match status" value="1"/>
</dbReference>
<dbReference type="GO" id="GO:0005829">
    <property type="term" value="C:cytosol"/>
    <property type="evidence" value="ECO:0007669"/>
    <property type="project" value="TreeGrafter"/>
</dbReference>
<organism evidence="9">
    <name type="scientific">Bacteroides ovatus</name>
    <dbReference type="NCBI Taxonomy" id="28116"/>
    <lineage>
        <taxon>Bacteria</taxon>
        <taxon>Pseudomonadati</taxon>
        <taxon>Bacteroidota</taxon>
        <taxon>Bacteroidia</taxon>
        <taxon>Bacteroidales</taxon>
        <taxon>Bacteroidaceae</taxon>
        <taxon>Bacteroides</taxon>
    </lineage>
</organism>
<dbReference type="InterPro" id="IPR042176">
    <property type="entry name" value="Pantoate_ligase_C"/>
</dbReference>
<dbReference type="EMBL" id="VWKO01000623">
    <property type="protein sequence ID" value="KAA4014654.1"/>
    <property type="molecule type" value="Genomic_DNA"/>
</dbReference>
<dbReference type="Gene3D" id="3.30.1300.10">
    <property type="entry name" value="Pantoate-beta-alanine ligase, C-terminal domain"/>
    <property type="match status" value="1"/>
</dbReference>
<evidence type="ECO:0000256" key="6">
    <source>
        <dbReference type="ARBA" id="ARBA00022741"/>
    </source>
</evidence>
<evidence type="ECO:0000256" key="7">
    <source>
        <dbReference type="ARBA" id="ARBA00022840"/>
    </source>
</evidence>
<evidence type="ECO:0000256" key="3">
    <source>
        <dbReference type="ARBA" id="ARBA00012219"/>
    </source>
</evidence>
<evidence type="ECO:0000256" key="5">
    <source>
        <dbReference type="ARBA" id="ARBA00022655"/>
    </source>
</evidence>
<dbReference type="EC" id="6.3.2.1" evidence="3"/>
<reference evidence="9" key="1">
    <citation type="journal article" date="2019" name="Nat. Med.">
        <title>A library of human gut bacterial isolates paired with longitudinal multiomics data enables mechanistic microbiome research.</title>
        <authorList>
            <person name="Poyet M."/>
            <person name="Groussin M."/>
            <person name="Gibbons S.M."/>
            <person name="Avila-Pacheco J."/>
            <person name="Jiang X."/>
            <person name="Kearney S.M."/>
            <person name="Perrotta A.R."/>
            <person name="Berdy B."/>
            <person name="Zhao S."/>
            <person name="Lieberman T.D."/>
            <person name="Swanson P.K."/>
            <person name="Smith M."/>
            <person name="Roesemann S."/>
            <person name="Alexander J.E."/>
            <person name="Rich S.A."/>
            <person name="Livny J."/>
            <person name="Vlamakis H."/>
            <person name="Clish C."/>
            <person name="Bullock K."/>
            <person name="Deik A."/>
            <person name="Scott J."/>
            <person name="Pierce K.A."/>
            <person name="Xavier R.J."/>
            <person name="Alm E.J."/>
        </authorList>
    </citation>
    <scope>NUCLEOTIDE SEQUENCE</scope>
    <source>
        <strain evidence="9">BIOML-A147</strain>
    </source>
</reference>
<evidence type="ECO:0000256" key="4">
    <source>
        <dbReference type="ARBA" id="ARBA00022598"/>
    </source>
</evidence>
<proteinExistence type="inferred from homology"/>
<dbReference type="UniPathway" id="UPA00028">
    <property type="reaction ID" value="UER00005"/>
</dbReference>
<evidence type="ECO:0000256" key="8">
    <source>
        <dbReference type="ARBA" id="ARBA00048258"/>
    </source>
</evidence>
<dbReference type="Gene3D" id="3.40.50.620">
    <property type="entry name" value="HUPs"/>
    <property type="match status" value="1"/>
</dbReference>
<comment type="caution">
    <text evidence="9">The sequence shown here is derived from an EMBL/GenBank/DDBJ whole genome shotgun (WGS) entry which is preliminary data.</text>
</comment>
<evidence type="ECO:0000256" key="2">
    <source>
        <dbReference type="ARBA" id="ARBA00009256"/>
    </source>
</evidence>
<protein>
    <recommendedName>
        <fullName evidence="3">pantoate--beta-alanine ligase (AMP-forming)</fullName>
        <ecNumber evidence="3">6.3.2.1</ecNumber>
    </recommendedName>
</protein>
<dbReference type="InterPro" id="IPR014729">
    <property type="entry name" value="Rossmann-like_a/b/a_fold"/>
</dbReference>